<name>A0ABV3X5I3_9FIRM</name>
<dbReference type="InterPro" id="IPR035069">
    <property type="entry name" value="TTHA1013/TTHA0281-like"/>
</dbReference>
<proteinExistence type="predicted"/>
<evidence type="ECO:0000313" key="3">
    <source>
        <dbReference type="Proteomes" id="UP001559623"/>
    </source>
</evidence>
<dbReference type="SUPFAM" id="SSF143100">
    <property type="entry name" value="TTHA1013/TTHA0281-like"/>
    <property type="match status" value="1"/>
</dbReference>
<evidence type="ECO:0000313" key="2">
    <source>
        <dbReference type="EMBL" id="MEX5285457.1"/>
    </source>
</evidence>
<evidence type="ECO:0000259" key="1">
    <source>
        <dbReference type="Pfam" id="PF15919"/>
    </source>
</evidence>
<dbReference type="Pfam" id="PF15919">
    <property type="entry name" value="HicB_lk_antitox"/>
    <property type="match status" value="1"/>
</dbReference>
<feature type="domain" description="HicB-like antitoxin of toxin-antitoxin system" evidence="1">
    <location>
        <begin position="7"/>
        <end position="69"/>
    </location>
</feature>
<dbReference type="PANTHER" id="PTHR34504">
    <property type="entry name" value="ANTITOXIN HICB"/>
    <property type="match status" value="1"/>
</dbReference>
<reference evidence="2 3" key="1">
    <citation type="submission" date="2023-04" db="EMBL/GenBank/DDBJ databases">
        <title>Genome Sequence of Selenomonas sputigena ATCC 33150.</title>
        <authorList>
            <person name="Miller D.P."/>
            <person name="Anvari S."/>
            <person name="Polson S.W."/>
            <person name="Macdonald M."/>
            <person name="Mcdowell J.V."/>
        </authorList>
    </citation>
    <scope>NUCLEOTIDE SEQUENCE [LARGE SCALE GENOMIC DNA]</scope>
    <source>
        <strain evidence="2 3">ATCC 33150</strain>
    </source>
</reference>
<dbReference type="InterPro" id="IPR051404">
    <property type="entry name" value="TA_system_antitoxin"/>
</dbReference>
<gene>
    <name evidence="2" type="ORF">QCO44_07385</name>
</gene>
<sequence>MKDLYAFPAVFHEAEDGISIHFPDLPGCLPCAATMEEAFLHAKEALQLHLYGMEEDKEPIPAPSRIASVPCGKGESLAMIDAWMPPFREKMLNKSTNKTVTIPCWLDLLARKEKIDYSHLLQESLKACLGVQASDARRFRGE</sequence>
<dbReference type="Gene3D" id="3.30.160.250">
    <property type="match status" value="1"/>
</dbReference>
<dbReference type="PANTHER" id="PTHR34504:SF2">
    <property type="entry name" value="UPF0150 PROTEIN SSL0259"/>
    <property type="match status" value="1"/>
</dbReference>
<dbReference type="InterPro" id="IPR031807">
    <property type="entry name" value="HicB-like"/>
</dbReference>
<dbReference type="RefSeq" id="WP_368847189.1">
    <property type="nucleotide sequence ID" value="NZ_CP194411.1"/>
</dbReference>
<keyword evidence="3" id="KW-1185">Reference proteome</keyword>
<organism evidence="2 3">
    <name type="scientific">Selenomonas sputigena</name>
    <dbReference type="NCBI Taxonomy" id="69823"/>
    <lineage>
        <taxon>Bacteria</taxon>
        <taxon>Bacillati</taxon>
        <taxon>Bacillota</taxon>
        <taxon>Negativicutes</taxon>
        <taxon>Selenomonadales</taxon>
        <taxon>Selenomonadaceae</taxon>
        <taxon>Selenomonas</taxon>
    </lineage>
</organism>
<comment type="caution">
    <text evidence="2">The sequence shown here is derived from an EMBL/GenBank/DDBJ whole genome shotgun (WGS) entry which is preliminary data.</text>
</comment>
<dbReference type="Proteomes" id="UP001559623">
    <property type="component" value="Unassembled WGS sequence"/>
</dbReference>
<dbReference type="EMBL" id="JARVLH010000004">
    <property type="protein sequence ID" value="MEX5285457.1"/>
    <property type="molecule type" value="Genomic_DNA"/>
</dbReference>
<accession>A0ABV3X5I3</accession>
<protein>
    <submittedName>
        <fullName evidence="2">Type II toxin-antitoxin system HicB family antitoxin</fullName>
    </submittedName>
</protein>